<dbReference type="InterPro" id="IPR043128">
    <property type="entry name" value="Rev_trsase/Diguanyl_cyclase"/>
</dbReference>
<dbReference type="Pfam" id="PF00563">
    <property type="entry name" value="EAL"/>
    <property type="match status" value="1"/>
</dbReference>
<dbReference type="Proteomes" id="UP000016487">
    <property type="component" value="Unassembled WGS sequence"/>
</dbReference>
<dbReference type="EMBL" id="AHBZ03000012">
    <property type="protein sequence ID" value="KAF7775524.1"/>
    <property type="molecule type" value="Genomic_DNA"/>
</dbReference>
<evidence type="ECO:0000313" key="3">
    <source>
        <dbReference type="EMBL" id="KAF7775524.1"/>
    </source>
</evidence>
<dbReference type="Pfam" id="PF00990">
    <property type="entry name" value="GGDEF"/>
    <property type="match status" value="1"/>
</dbReference>
<dbReference type="SMART" id="SM00267">
    <property type="entry name" value="GGDEF"/>
    <property type="match status" value="1"/>
</dbReference>
<dbReference type="SUPFAM" id="SSF141868">
    <property type="entry name" value="EAL domain-like"/>
    <property type="match status" value="1"/>
</dbReference>
<dbReference type="CDD" id="cd01949">
    <property type="entry name" value="GGDEF"/>
    <property type="match status" value="1"/>
</dbReference>
<name>A0AAD4AN44_9GAMM</name>
<evidence type="ECO:0000259" key="1">
    <source>
        <dbReference type="PROSITE" id="PS50883"/>
    </source>
</evidence>
<dbReference type="InterPro" id="IPR000160">
    <property type="entry name" value="GGDEF_dom"/>
</dbReference>
<reference evidence="3" key="2">
    <citation type="submission" date="2015-03" db="EMBL/GenBank/DDBJ databases">
        <title>Genome sequence of Pseudoalteromonas citrea.</title>
        <authorList>
            <person name="Xie B.-B."/>
            <person name="Rong J.-C."/>
            <person name="Qin Q.-L."/>
            <person name="Zhang Y.-Z."/>
        </authorList>
    </citation>
    <scope>NUCLEOTIDE SEQUENCE</scope>
    <source>
        <strain evidence="3">DSM 8771</strain>
    </source>
</reference>
<reference evidence="3" key="1">
    <citation type="journal article" date="2012" name="J. Bacteriol.">
        <title>Genome sequences of type strains of seven species of the marine bacterium Pseudoalteromonas.</title>
        <authorList>
            <person name="Xie B.B."/>
            <person name="Shu Y.L."/>
            <person name="Qin Q.L."/>
            <person name="Rong J.C."/>
            <person name="Zhang X.Y."/>
            <person name="Chen X.L."/>
            <person name="Shi M."/>
            <person name="He H.L."/>
            <person name="Zhou B.C."/>
            <person name="Zhang Y.Z."/>
        </authorList>
    </citation>
    <scope>NUCLEOTIDE SEQUENCE</scope>
    <source>
        <strain evidence="3">DSM 8771</strain>
    </source>
</reference>
<dbReference type="InterPro" id="IPR001633">
    <property type="entry name" value="EAL_dom"/>
</dbReference>
<dbReference type="InterPro" id="IPR052155">
    <property type="entry name" value="Biofilm_reg_signaling"/>
</dbReference>
<dbReference type="PROSITE" id="PS50883">
    <property type="entry name" value="EAL"/>
    <property type="match status" value="1"/>
</dbReference>
<protein>
    <recommendedName>
        <fullName evidence="5">GGDEF-domain containing protein</fullName>
    </recommendedName>
</protein>
<comment type="caution">
    <text evidence="3">The sequence shown here is derived from an EMBL/GenBank/DDBJ whole genome shotgun (WGS) entry which is preliminary data.</text>
</comment>
<dbReference type="AlphaFoldDB" id="A0AAD4AN44"/>
<dbReference type="PANTHER" id="PTHR44757:SF2">
    <property type="entry name" value="BIOFILM ARCHITECTURE MAINTENANCE PROTEIN MBAA"/>
    <property type="match status" value="1"/>
</dbReference>
<dbReference type="SUPFAM" id="SSF55073">
    <property type="entry name" value="Nucleotide cyclase"/>
    <property type="match status" value="1"/>
</dbReference>
<dbReference type="PROSITE" id="PS50887">
    <property type="entry name" value="GGDEF"/>
    <property type="match status" value="1"/>
</dbReference>
<dbReference type="Gene3D" id="3.20.20.450">
    <property type="entry name" value="EAL domain"/>
    <property type="match status" value="1"/>
</dbReference>
<evidence type="ECO:0000313" key="4">
    <source>
        <dbReference type="Proteomes" id="UP000016487"/>
    </source>
</evidence>
<feature type="domain" description="EAL" evidence="1">
    <location>
        <begin position="174"/>
        <end position="427"/>
    </location>
</feature>
<dbReference type="PANTHER" id="PTHR44757">
    <property type="entry name" value="DIGUANYLATE CYCLASE DGCP"/>
    <property type="match status" value="1"/>
</dbReference>
<dbReference type="CDD" id="cd01948">
    <property type="entry name" value="EAL"/>
    <property type="match status" value="1"/>
</dbReference>
<evidence type="ECO:0008006" key="5">
    <source>
        <dbReference type="Google" id="ProtNLM"/>
    </source>
</evidence>
<sequence length="427" mass="47872">MIWHQAHFDQLTELANRIELKRHLKCQLEDEFTNVGILLLDLDHFKDINDTLGHYYGDQLLTEVASRLVSLQSECSLISRIGGDEFVLVTTSNNSKQLSKLADKVLSLLKPSISLGQEQCHISASIGIAHTPNDGDTSELLLKAADQAMYQAKQHGRNGFAFFSAHMREQAEHRMALLKDLRVALTQQQFILYYQPIVAMKDQSIVKAEALIRWRHPEKGIVSPALFIPLAEETQLIHGIGEFIFSTACDTLRTLNQLDHHLQLSINVSPVQFTAKHSALNDWHQQLTGKGLTTEQFVIEITEGLMMNALPRTQQRLATLTKQGFALALDDFGTGYSSLAYLKQMDTDFIKIDKRFVDGIANNADDLALCEAMIMMAHQLGLKVIAEGIETATQHQLLLQAGCDFGQGFYYAKPMPKDELIKLLNKS</sequence>
<dbReference type="NCBIfam" id="TIGR00254">
    <property type="entry name" value="GGDEF"/>
    <property type="match status" value="1"/>
</dbReference>
<gene>
    <name evidence="3" type="ORF">PCIT_a1729</name>
</gene>
<evidence type="ECO:0000259" key="2">
    <source>
        <dbReference type="PROSITE" id="PS50887"/>
    </source>
</evidence>
<dbReference type="InterPro" id="IPR035919">
    <property type="entry name" value="EAL_sf"/>
</dbReference>
<dbReference type="InterPro" id="IPR029787">
    <property type="entry name" value="Nucleotide_cyclase"/>
</dbReference>
<feature type="domain" description="GGDEF" evidence="2">
    <location>
        <begin position="33"/>
        <end position="165"/>
    </location>
</feature>
<dbReference type="SMART" id="SM00052">
    <property type="entry name" value="EAL"/>
    <property type="match status" value="1"/>
</dbReference>
<proteinExistence type="predicted"/>
<accession>A0AAD4AN44</accession>
<organism evidence="3 4">
    <name type="scientific">Pseudoalteromonas citrea</name>
    <dbReference type="NCBI Taxonomy" id="43655"/>
    <lineage>
        <taxon>Bacteria</taxon>
        <taxon>Pseudomonadati</taxon>
        <taxon>Pseudomonadota</taxon>
        <taxon>Gammaproteobacteria</taxon>
        <taxon>Alteromonadales</taxon>
        <taxon>Pseudoalteromonadaceae</taxon>
        <taxon>Pseudoalteromonas</taxon>
    </lineage>
</organism>
<dbReference type="Gene3D" id="3.30.70.270">
    <property type="match status" value="1"/>
</dbReference>